<name>A0A0A9G841_ARUDO</name>
<reference evidence="1" key="2">
    <citation type="journal article" date="2015" name="Data Brief">
        <title>Shoot transcriptome of the giant reed, Arundo donax.</title>
        <authorList>
            <person name="Barrero R.A."/>
            <person name="Guerrero F.D."/>
            <person name="Moolhuijzen P."/>
            <person name="Goolsby J.A."/>
            <person name="Tidwell J."/>
            <person name="Bellgard S.E."/>
            <person name="Bellgard M.I."/>
        </authorList>
    </citation>
    <scope>NUCLEOTIDE SEQUENCE</scope>
    <source>
        <tissue evidence="1">Shoot tissue taken approximately 20 cm above the soil surface</tissue>
    </source>
</reference>
<accession>A0A0A9G841</accession>
<sequence>MCKWWICRCRWQDRVCWPMTRSSWSLIRLASSHGNYASLRSGSGPTASSQHLVICRITEVVG</sequence>
<protein>
    <submittedName>
        <fullName evidence="1">Uncharacterized protein</fullName>
    </submittedName>
</protein>
<dbReference type="EMBL" id="GBRH01178302">
    <property type="protein sequence ID" value="JAE19594.1"/>
    <property type="molecule type" value="Transcribed_RNA"/>
</dbReference>
<reference evidence="1" key="1">
    <citation type="submission" date="2014-09" db="EMBL/GenBank/DDBJ databases">
        <authorList>
            <person name="Magalhaes I.L.F."/>
            <person name="Oliveira U."/>
            <person name="Santos F.R."/>
            <person name="Vidigal T.H.D.A."/>
            <person name="Brescovit A.D."/>
            <person name="Santos A.J."/>
        </authorList>
    </citation>
    <scope>NUCLEOTIDE SEQUENCE</scope>
    <source>
        <tissue evidence="1">Shoot tissue taken approximately 20 cm above the soil surface</tissue>
    </source>
</reference>
<proteinExistence type="predicted"/>
<organism evidence="1">
    <name type="scientific">Arundo donax</name>
    <name type="common">Giant reed</name>
    <name type="synonym">Donax arundinaceus</name>
    <dbReference type="NCBI Taxonomy" id="35708"/>
    <lineage>
        <taxon>Eukaryota</taxon>
        <taxon>Viridiplantae</taxon>
        <taxon>Streptophyta</taxon>
        <taxon>Embryophyta</taxon>
        <taxon>Tracheophyta</taxon>
        <taxon>Spermatophyta</taxon>
        <taxon>Magnoliopsida</taxon>
        <taxon>Liliopsida</taxon>
        <taxon>Poales</taxon>
        <taxon>Poaceae</taxon>
        <taxon>PACMAD clade</taxon>
        <taxon>Arundinoideae</taxon>
        <taxon>Arundineae</taxon>
        <taxon>Arundo</taxon>
    </lineage>
</organism>
<dbReference type="AlphaFoldDB" id="A0A0A9G841"/>
<evidence type="ECO:0000313" key="1">
    <source>
        <dbReference type="EMBL" id="JAE19594.1"/>
    </source>
</evidence>